<dbReference type="InterPro" id="IPR055414">
    <property type="entry name" value="LRR_R13L4/SHOC2-like"/>
</dbReference>
<dbReference type="PROSITE" id="PS00107">
    <property type="entry name" value="PROTEIN_KINASE_ATP"/>
    <property type="match status" value="1"/>
</dbReference>
<keyword evidence="12 19" id="KW-0067">ATP-binding</keyword>
<dbReference type="InterPro" id="IPR021720">
    <property type="entry name" value="Malectin_dom"/>
</dbReference>
<evidence type="ECO:0000256" key="22">
    <source>
        <dbReference type="SAM" id="SignalP"/>
    </source>
</evidence>
<gene>
    <name evidence="24" type="ORF">PRUPE_4G069500</name>
</gene>
<dbReference type="GO" id="GO:0016020">
    <property type="term" value="C:membrane"/>
    <property type="evidence" value="ECO:0007669"/>
    <property type="project" value="UniProtKB-SubCell"/>
</dbReference>
<dbReference type="CDD" id="cd14066">
    <property type="entry name" value="STKc_IRAK"/>
    <property type="match status" value="1"/>
</dbReference>
<comment type="catalytic activity">
    <reaction evidence="17">
        <text>L-threonyl-[protein] + ATP = O-phospho-L-threonyl-[protein] + ADP + H(+)</text>
        <dbReference type="Rhea" id="RHEA:46608"/>
        <dbReference type="Rhea" id="RHEA-COMP:11060"/>
        <dbReference type="Rhea" id="RHEA-COMP:11605"/>
        <dbReference type="ChEBI" id="CHEBI:15378"/>
        <dbReference type="ChEBI" id="CHEBI:30013"/>
        <dbReference type="ChEBI" id="CHEBI:30616"/>
        <dbReference type="ChEBI" id="CHEBI:61977"/>
        <dbReference type="ChEBI" id="CHEBI:456216"/>
        <dbReference type="EC" id="2.7.11.1"/>
    </reaction>
</comment>
<dbReference type="PROSITE" id="PS00108">
    <property type="entry name" value="PROTEIN_KINASE_ST"/>
    <property type="match status" value="1"/>
</dbReference>
<dbReference type="SUPFAM" id="SSF56112">
    <property type="entry name" value="Protein kinase-like (PK-like)"/>
    <property type="match status" value="1"/>
</dbReference>
<dbReference type="FunFam" id="3.80.10.10:FF:000452">
    <property type="entry name" value="Probable LRR receptor-like serine/threonine-protein kinase RFK1"/>
    <property type="match status" value="1"/>
</dbReference>
<feature type="chain" id="PRO_5012287123" description="non-specific serine/threonine protein kinase" evidence="22">
    <location>
        <begin position="35"/>
        <end position="1020"/>
    </location>
</feature>
<dbReference type="FunFam" id="3.80.10.10:FF:001070">
    <property type="entry name" value="Leucine-rich repeat transmembrane protein kinase"/>
    <property type="match status" value="1"/>
</dbReference>
<dbReference type="Pfam" id="PF11721">
    <property type="entry name" value="Malectin"/>
    <property type="match status" value="1"/>
</dbReference>
<dbReference type="InterPro" id="IPR011009">
    <property type="entry name" value="Kinase-like_dom_sf"/>
</dbReference>
<evidence type="ECO:0000313" key="25">
    <source>
        <dbReference type="Proteomes" id="UP000006882"/>
    </source>
</evidence>
<keyword evidence="11" id="KW-0418">Kinase</keyword>
<dbReference type="SMR" id="A0A251PGV7"/>
<dbReference type="OrthoDB" id="1938112at2759"/>
<evidence type="ECO:0000256" key="4">
    <source>
        <dbReference type="ARBA" id="ARBA00022553"/>
    </source>
</evidence>
<evidence type="ECO:0000256" key="9">
    <source>
        <dbReference type="ARBA" id="ARBA00022737"/>
    </source>
</evidence>
<dbReference type="InterPro" id="IPR000719">
    <property type="entry name" value="Prot_kinase_dom"/>
</dbReference>
<keyword evidence="8 22" id="KW-0732">Signal</keyword>
<dbReference type="PANTHER" id="PTHR48006:SF66">
    <property type="entry name" value="PROTEIN KINASE DOMAIN-CONTAINING PROTEIN"/>
    <property type="match status" value="1"/>
</dbReference>
<dbReference type="Pfam" id="PF23598">
    <property type="entry name" value="LRR_14"/>
    <property type="match status" value="1"/>
</dbReference>
<evidence type="ECO:0000256" key="21">
    <source>
        <dbReference type="SAM" id="Phobius"/>
    </source>
</evidence>
<comment type="catalytic activity">
    <reaction evidence="18">
        <text>L-seryl-[protein] + ATP = O-phospho-L-seryl-[protein] + ADP + H(+)</text>
        <dbReference type="Rhea" id="RHEA:17989"/>
        <dbReference type="Rhea" id="RHEA-COMP:9863"/>
        <dbReference type="Rhea" id="RHEA-COMP:11604"/>
        <dbReference type="ChEBI" id="CHEBI:15378"/>
        <dbReference type="ChEBI" id="CHEBI:29999"/>
        <dbReference type="ChEBI" id="CHEBI:30616"/>
        <dbReference type="ChEBI" id="CHEBI:83421"/>
        <dbReference type="ChEBI" id="CHEBI:456216"/>
        <dbReference type="EC" id="2.7.11.1"/>
    </reaction>
</comment>
<evidence type="ECO:0000256" key="17">
    <source>
        <dbReference type="ARBA" id="ARBA00047899"/>
    </source>
</evidence>
<dbReference type="InterPro" id="IPR017441">
    <property type="entry name" value="Protein_kinase_ATP_BS"/>
</dbReference>
<dbReference type="GO" id="GO:0045088">
    <property type="term" value="P:regulation of innate immune response"/>
    <property type="evidence" value="ECO:0000318"/>
    <property type="project" value="GO_Central"/>
</dbReference>
<evidence type="ECO:0000256" key="3">
    <source>
        <dbReference type="ARBA" id="ARBA00022527"/>
    </source>
</evidence>
<evidence type="ECO:0000256" key="10">
    <source>
        <dbReference type="ARBA" id="ARBA00022741"/>
    </source>
</evidence>
<evidence type="ECO:0000256" key="12">
    <source>
        <dbReference type="ARBA" id="ARBA00022840"/>
    </source>
</evidence>
<dbReference type="EMBL" id="CM007654">
    <property type="protein sequence ID" value="ONI10813.1"/>
    <property type="molecule type" value="Genomic_DNA"/>
</dbReference>
<sequence length="1020" mass="112263">MARGVNCIAPKTIMNLIMLISVLCLCTKSVEVEAQASRLPAAEVEALKEIATQVGKKDWNFSIDPCSKDTNWNTPESADSLYSNILICSCTYPDGFCHVVSISLQGQDLAGVVPPSAAKLPYLTTVRFTRNYLNGTIPREWASTKLKYLSVDVNNLSGPIPGYLGNISTLTHISLKNNYFSGTVPPELGKLVNLNNLILSANNLTGKLPLALTNLTKLTELTISSNNFTGGIPDFIQSWKQLQKLEIQASGLQGPIPSSISALSNLTELRISDINGPGSEFPPLSSMTGMEKLMLRSCNLSGRIPAYISAMTSLKILDLSFNRLEGDIPDLAALKNLEYLYLTSNLLTGSIPNWINSREYQIDVSYNNFYPSSEPACGRETLNFFKSFSARDNSTYRSFGECLSSYPCPKDRYSLHINCGGKATTIGGINFEGDPDLGGAAKFVPVRPIWGISTTGHFWDANPTSNDYIANNASTLGMNNSELYTSARLSPLSLTYYARCFGNGNYTVRLHFSEIIIRGNRSFYSLGRRMFDVYIQEKLVWKDFDIEKEAQGVDKEVIKDFKAVEVKNKTLEIRFHWSGKGTTTAPKKGTYGPLISAISLESEFTPPHDKKSKVPIVVGASVGASVLCLIFLILGILWWKGSLDSKTSREKALRELDLQTGFFTFKQIKAATNNFDPINKIGEGGFGSVYKGLLLDGTIIAVKQLSSKSKQGNREFVNEIGMISGLRHPNLVRLYGCCVESNQLLLVYEYMENNSLARALFVPEESPLKLDWSTRQKICIGIARGLAFLHEESALKIVHRDIKTTNILLDRDLNSKISDFGLAKLDEEENTHISTRIAGTIGYMAPEYALWGYLTYKADVYSFGVVALEIVAGKNNMKYRPNENFVCLVDWALVLQQKGELLELVDPRLGSDVSEEEAIRMIKVALLCINAAPALRPTMSAVVSMLEGRTAVHELVTDPSTYGDELRLTALTNQFDHSSSQNPSETQSLIPSSSDAPRIGSSATTTSSDLYKINPSTSSC</sequence>
<proteinExistence type="predicted"/>
<keyword evidence="10 19" id="KW-0547">Nucleotide-binding</keyword>
<evidence type="ECO:0000256" key="16">
    <source>
        <dbReference type="ARBA" id="ARBA00023180"/>
    </source>
</evidence>
<name>A0A251PGV7_PRUPE</name>
<evidence type="ECO:0000256" key="7">
    <source>
        <dbReference type="ARBA" id="ARBA00022692"/>
    </source>
</evidence>
<reference evidence="24 25" key="1">
    <citation type="journal article" date="2013" name="Nat. Genet.">
        <title>The high-quality draft genome of peach (Prunus persica) identifies unique patterns of genetic diversity, domestication and genome evolution.</title>
        <authorList>
            <consortium name="International Peach Genome Initiative"/>
            <person name="Verde I."/>
            <person name="Abbott A.G."/>
            <person name="Scalabrin S."/>
            <person name="Jung S."/>
            <person name="Shu S."/>
            <person name="Marroni F."/>
            <person name="Zhebentyayeva T."/>
            <person name="Dettori M.T."/>
            <person name="Grimwood J."/>
            <person name="Cattonaro F."/>
            <person name="Zuccolo A."/>
            <person name="Rossini L."/>
            <person name="Jenkins J."/>
            <person name="Vendramin E."/>
            <person name="Meisel L.A."/>
            <person name="Decroocq V."/>
            <person name="Sosinski B."/>
            <person name="Prochnik S."/>
            <person name="Mitros T."/>
            <person name="Policriti A."/>
            <person name="Cipriani G."/>
            <person name="Dondini L."/>
            <person name="Ficklin S."/>
            <person name="Goodstein D.M."/>
            <person name="Xuan P."/>
            <person name="Del Fabbro C."/>
            <person name="Aramini V."/>
            <person name="Copetti D."/>
            <person name="Gonzalez S."/>
            <person name="Horner D.S."/>
            <person name="Falchi R."/>
            <person name="Lucas S."/>
            <person name="Mica E."/>
            <person name="Maldonado J."/>
            <person name="Lazzari B."/>
            <person name="Bielenberg D."/>
            <person name="Pirona R."/>
            <person name="Miculan M."/>
            <person name="Barakat A."/>
            <person name="Testolin R."/>
            <person name="Stella A."/>
            <person name="Tartarini S."/>
            <person name="Tonutti P."/>
            <person name="Arus P."/>
            <person name="Orellana A."/>
            <person name="Wells C."/>
            <person name="Main D."/>
            <person name="Vizzotto G."/>
            <person name="Silva H."/>
            <person name="Salamini F."/>
            <person name="Schmutz J."/>
            <person name="Morgante M."/>
            <person name="Rokhsar D.S."/>
        </authorList>
    </citation>
    <scope>NUCLEOTIDE SEQUENCE [LARGE SCALE GENOMIC DNA]</scope>
    <source>
        <strain evidence="25">cv. Nemared</strain>
    </source>
</reference>
<keyword evidence="7 21" id="KW-0812">Transmembrane</keyword>
<evidence type="ECO:0000256" key="15">
    <source>
        <dbReference type="ARBA" id="ARBA00023170"/>
    </source>
</evidence>
<evidence type="ECO:0000256" key="20">
    <source>
        <dbReference type="SAM" id="MobiDB-lite"/>
    </source>
</evidence>
<evidence type="ECO:0000256" key="5">
    <source>
        <dbReference type="ARBA" id="ARBA00022614"/>
    </source>
</evidence>
<evidence type="ECO:0000256" key="1">
    <source>
        <dbReference type="ARBA" id="ARBA00004479"/>
    </source>
</evidence>
<dbReference type="PANTHER" id="PTHR48006">
    <property type="entry name" value="LEUCINE-RICH REPEAT-CONTAINING PROTEIN DDB_G0281931-RELATED"/>
    <property type="match status" value="1"/>
</dbReference>
<keyword evidence="14 21" id="KW-0472">Membrane</keyword>
<dbReference type="FunFam" id="3.30.200.20:FF:000217">
    <property type="entry name" value="probable LRR receptor-like serine/threonine-protein kinase At1g53430"/>
    <property type="match status" value="1"/>
</dbReference>
<dbReference type="EC" id="2.7.11.1" evidence="2"/>
<dbReference type="InterPro" id="IPR032675">
    <property type="entry name" value="LRR_dom_sf"/>
</dbReference>
<evidence type="ECO:0000259" key="23">
    <source>
        <dbReference type="PROSITE" id="PS50011"/>
    </source>
</evidence>
<keyword evidence="16" id="KW-0325">Glycoprotein</keyword>
<evidence type="ECO:0000256" key="2">
    <source>
        <dbReference type="ARBA" id="ARBA00012513"/>
    </source>
</evidence>
<dbReference type="InterPro" id="IPR001611">
    <property type="entry name" value="Leu-rich_rpt"/>
</dbReference>
<keyword evidence="9" id="KW-0677">Repeat</keyword>
<keyword evidence="4" id="KW-0597">Phosphoprotein</keyword>
<dbReference type="PROSITE" id="PS51450">
    <property type="entry name" value="LRR"/>
    <property type="match status" value="1"/>
</dbReference>
<dbReference type="Gene3D" id="1.10.510.10">
    <property type="entry name" value="Transferase(Phosphotransferase) domain 1"/>
    <property type="match status" value="1"/>
</dbReference>
<evidence type="ECO:0000256" key="14">
    <source>
        <dbReference type="ARBA" id="ARBA00023136"/>
    </source>
</evidence>
<dbReference type="Gene3D" id="2.60.120.430">
    <property type="entry name" value="Galactose-binding lectin"/>
    <property type="match status" value="1"/>
</dbReference>
<dbReference type="AlphaFoldDB" id="A0A251PGV7"/>
<dbReference type="GO" id="GO:0004674">
    <property type="term" value="F:protein serine/threonine kinase activity"/>
    <property type="evidence" value="ECO:0007669"/>
    <property type="project" value="UniProtKB-KW"/>
</dbReference>
<dbReference type="InterPro" id="IPR051824">
    <property type="entry name" value="LRR_Rcpt-Like_S/T_Kinase"/>
</dbReference>
<dbReference type="Gene3D" id="3.80.10.10">
    <property type="entry name" value="Ribonuclease Inhibitor"/>
    <property type="match status" value="3"/>
</dbReference>
<keyword evidence="13 21" id="KW-1133">Transmembrane helix</keyword>
<evidence type="ECO:0000313" key="24">
    <source>
        <dbReference type="EMBL" id="ONI10813.1"/>
    </source>
</evidence>
<dbReference type="Pfam" id="PF00069">
    <property type="entry name" value="Pkinase"/>
    <property type="match status" value="1"/>
</dbReference>
<feature type="binding site" evidence="19">
    <location>
        <position position="703"/>
    </location>
    <ligand>
        <name>ATP</name>
        <dbReference type="ChEBI" id="CHEBI:30616"/>
    </ligand>
</feature>
<dbReference type="FunFam" id="2.60.120.430:FF:000004">
    <property type="entry name" value="Putative leucine-rich repeat receptor-like serine/threonine-protein kinase"/>
    <property type="match status" value="1"/>
</dbReference>
<dbReference type="InterPro" id="IPR008271">
    <property type="entry name" value="Ser/Thr_kinase_AS"/>
</dbReference>
<evidence type="ECO:0000256" key="18">
    <source>
        <dbReference type="ARBA" id="ARBA00048679"/>
    </source>
</evidence>
<dbReference type="GO" id="GO:0004672">
    <property type="term" value="F:protein kinase activity"/>
    <property type="evidence" value="ECO:0000318"/>
    <property type="project" value="GO_Central"/>
</dbReference>
<feature type="region of interest" description="Disordered" evidence="20">
    <location>
        <begin position="975"/>
        <end position="1020"/>
    </location>
</feature>
<dbReference type="Gramene" id="ONI10813">
    <property type="protein sequence ID" value="ONI10813"/>
    <property type="gene ID" value="PRUPE_4G069500"/>
</dbReference>
<keyword evidence="25" id="KW-1185">Reference proteome</keyword>
<dbReference type="Gene3D" id="3.30.200.20">
    <property type="entry name" value="Phosphorylase Kinase, domain 1"/>
    <property type="match status" value="1"/>
</dbReference>
<comment type="subcellular location">
    <subcellularLocation>
        <location evidence="1">Membrane</location>
        <topology evidence="1">Single-pass type I membrane protein</topology>
    </subcellularLocation>
</comment>
<feature type="transmembrane region" description="Helical" evidence="21">
    <location>
        <begin position="616"/>
        <end position="639"/>
    </location>
</feature>
<evidence type="ECO:0000256" key="8">
    <source>
        <dbReference type="ARBA" id="ARBA00022729"/>
    </source>
</evidence>
<evidence type="ECO:0000256" key="6">
    <source>
        <dbReference type="ARBA" id="ARBA00022679"/>
    </source>
</evidence>
<evidence type="ECO:0000256" key="11">
    <source>
        <dbReference type="ARBA" id="ARBA00022777"/>
    </source>
</evidence>
<feature type="domain" description="Protein kinase" evidence="23">
    <location>
        <begin position="675"/>
        <end position="956"/>
    </location>
</feature>
<dbReference type="FunFam" id="1.10.510.10:FF:000044">
    <property type="entry name" value="Putative LRR receptor-like serine/threonine-protein kinase"/>
    <property type="match status" value="1"/>
</dbReference>
<protein>
    <recommendedName>
        <fullName evidence="2">non-specific serine/threonine protein kinase</fullName>
        <ecNumber evidence="2">2.7.11.1</ecNumber>
    </recommendedName>
</protein>
<dbReference type="GO" id="GO:0005524">
    <property type="term" value="F:ATP binding"/>
    <property type="evidence" value="ECO:0007669"/>
    <property type="project" value="UniProtKB-UniRule"/>
</dbReference>
<dbReference type="PROSITE" id="PS50011">
    <property type="entry name" value="PROTEIN_KINASE_DOM"/>
    <property type="match status" value="1"/>
</dbReference>
<keyword evidence="5" id="KW-0433">Leucine-rich repeat</keyword>
<dbReference type="SUPFAM" id="SSF52058">
    <property type="entry name" value="L domain-like"/>
    <property type="match status" value="1"/>
</dbReference>
<evidence type="ECO:0000256" key="13">
    <source>
        <dbReference type="ARBA" id="ARBA00022989"/>
    </source>
</evidence>
<organism evidence="24 25">
    <name type="scientific">Prunus persica</name>
    <name type="common">Peach</name>
    <name type="synonym">Amygdalus persica</name>
    <dbReference type="NCBI Taxonomy" id="3760"/>
    <lineage>
        <taxon>Eukaryota</taxon>
        <taxon>Viridiplantae</taxon>
        <taxon>Streptophyta</taxon>
        <taxon>Embryophyta</taxon>
        <taxon>Tracheophyta</taxon>
        <taxon>Spermatophyta</taxon>
        <taxon>Magnoliopsida</taxon>
        <taxon>eudicotyledons</taxon>
        <taxon>Gunneridae</taxon>
        <taxon>Pentapetalae</taxon>
        <taxon>rosids</taxon>
        <taxon>fabids</taxon>
        <taxon>Rosales</taxon>
        <taxon>Rosaceae</taxon>
        <taxon>Amygdaloideae</taxon>
        <taxon>Amygdaleae</taxon>
        <taxon>Prunus</taxon>
    </lineage>
</organism>
<keyword evidence="15" id="KW-0675">Receptor</keyword>
<keyword evidence="3" id="KW-0723">Serine/threonine-protein kinase</keyword>
<accession>A0A251PGV7</accession>
<feature type="signal peptide" evidence="22">
    <location>
        <begin position="1"/>
        <end position="34"/>
    </location>
</feature>
<evidence type="ECO:0000256" key="19">
    <source>
        <dbReference type="PROSITE-ProRule" id="PRU10141"/>
    </source>
</evidence>
<keyword evidence="6" id="KW-0808">Transferase</keyword>
<dbReference type="Proteomes" id="UP000006882">
    <property type="component" value="Chromosome G4"/>
</dbReference>
<dbReference type="SMART" id="SM00220">
    <property type="entry name" value="S_TKc"/>
    <property type="match status" value="1"/>
</dbReference>
<dbReference type="eggNOG" id="ENOG502QUIV">
    <property type="taxonomic scope" value="Eukaryota"/>
</dbReference>